<feature type="compositionally biased region" description="Basic and acidic residues" evidence="1">
    <location>
        <begin position="409"/>
        <end position="423"/>
    </location>
</feature>
<reference evidence="4 5" key="2">
    <citation type="submission" date="2017-02" db="EMBL/GenBank/DDBJ databases">
        <title>A genome survey and senescence transcriptome analysis in Lentinula edodes.</title>
        <authorList>
            <person name="Sakamoto Y."/>
            <person name="Nakade K."/>
            <person name="Sato S."/>
            <person name="Yoshida Y."/>
            <person name="Miyazaki K."/>
            <person name="Natsume S."/>
            <person name="Konno N."/>
        </authorList>
    </citation>
    <scope>NUCLEOTIDE SEQUENCE [LARGE SCALE GENOMIC DNA]</scope>
    <source>
        <strain evidence="4 5">NBRC 111202</strain>
    </source>
</reference>
<reference evidence="4 5" key="1">
    <citation type="submission" date="2016-08" db="EMBL/GenBank/DDBJ databases">
        <authorList>
            <consortium name="Lentinula edodes genome sequencing consortium"/>
            <person name="Sakamoto Y."/>
            <person name="Nakade K."/>
            <person name="Sato S."/>
            <person name="Yoshida Y."/>
            <person name="Miyazaki K."/>
            <person name="Natsume S."/>
            <person name="Konno N."/>
        </authorList>
    </citation>
    <scope>NUCLEOTIDE SEQUENCE [LARGE SCALE GENOMIC DNA]</scope>
    <source>
        <strain evidence="4 5">NBRC 111202</strain>
    </source>
</reference>
<dbReference type="Gene3D" id="3.10.20.90">
    <property type="entry name" value="Phosphatidylinositol 3-kinase Catalytic Subunit, Chain A, domain 1"/>
    <property type="match status" value="1"/>
</dbReference>
<feature type="domain" description="USP" evidence="3">
    <location>
        <begin position="156"/>
        <end position="421"/>
    </location>
</feature>
<evidence type="ECO:0000256" key="1">
    <source>
        <dbReference type="SAM" id="MobiDB-lite"/>
    </source>
</evidence>
<dbReference type="SUPFAM" id="SSF54001">
    <property type="entry name" value="Cysteine proteinases"/>
    <property type="match status" value="1"/>
</dbReference>
<dbReference type="GO" id="GO:0016579">
    <property type="term" value="P:protein deubiquitination"/>
    <property type="evidence" value="ECO:0007669"/>
    <property type="project" value="InterPro"/>
</dbReference>
<dbReference type="GO" id="GO:0004843">
    <property type="term" value="F:cysteine-type deubiquitinase activity"/>
    <property type="evidence" value="ECO:0007669"/>
    <property type="project" value="InterPro"/>
</dbReference>
<dbReference type="InterPro" id="IPR000626">
    <property type="entry name" value="Ubiquitin-like_dom"/>
</dbReference>
<dbReference type="GO" id="GO:0005634">
    <property type="term" value="C:nucleus"/>
    <property type="evidence" value="ECO:0007669"/>
    <property type="project" value="TreeGrafter"/>
</dbReference>
<organism evidence="4 5">
    <name type="scientific">Lentinula edodes</name>
    <name type="common">Shiitake mushroom</name>
    <name type="synonym">Lentinus edodes</name>
    <dbReference type="NCBI Taxonomy" id="5353"/>
    <lineage>
        <taxon>Eukaryota</taxon>
        <taxon>Fungi</taxon>
        <taxon>Dikarya</taxon>
        <taxon>Basidiomycota</taxon>
        <taxon>Agaricomycotina</taxon>
        <taxon>Agaricomycetes</taxon>
        <taxon>Agaricomycetidae</taxon>
        <taxon>Agaricales</taxon>
        <taxon>Marasmiineae</taxon>
        <taxon>Omphalotaceae</taxon>
        <taxon>Lentinula</taxon>
    </lineage>
</organism>
<dbReference type="Proteomes" id="UP000188533">
    <property type="component" value="Unassembled WGS sequence"/>
</dbReference>
<dbReference type="PROSITE" id="PS00972">
    <property type="entry name" value="USP_1"/>
    <property type="match status" value="1"/>
</dbReference>
<dbReference type="Pfam" id="PF00443">
    <property type="entry name" value="UCH"/>
    <property type="match status" value="1"/>
</dbReference>
<dbReference type="InterPro" id="IPR018200">
    <property type="entry name" value="USP_CS"/>
</dbReference>
<feature type="region of interest" description="Disordered" evidence="1">
    <location>
        <begin position="900"/>
        <end position="932"/>
    </location>
</feature>
<proteinExistence type="predicted"/>
<dbReference type="SMART" id="SM00213">
    <property type="entry name" value="UBQ"/>
    <property type="match status" value="1"/>
</dbReference>
<feature type="compositionally biased region" description="Low complexity" evidence="1">
    <location>
        <begin position="71"/>
        <end position="82"/>
    </location>
</feature>
<evidence type="ECO:0000313" key="5">
    <source>
        <dbReference type="Proteomes" id="UP000188533"/>
    </source>
</evidence>
<dbReference type="InterPro" id="IPR029071">
    <property type="entry name" value="Ubiquitin-like_domsf"/>
</dbReference>
<dbReference type="AlphaFoldDB" id="A0A1Q3E221"/>
<feature type="compositionally biased region" description="Basic residues" evidence="1">
    <location>
        <begin position="433"/>
        <end position="447"/>
    </location>
</feature>
<feature type="domain" description="Ubiquitin-like" evidence="2">
    <location>
        <begin position="925"/>
        <end position="992"/>
    </location>
</feature>
<dbReference type="InterPro" id="IPR038765">
    <property type="entry name" value="Papain-like_cys_pep_sf"/>
</dbReference>
<feature type="region of interest" description="Disordered" evidence="1">
    <location>
        <begin position="409"/>
        <end position="472"/>
    </location>
</feature>
<feature type="compositionally biased region" description="Basic and acidic residues" evidence="1">
    <location>
        <begin position="900"/>
        <end position="909"/>
    </location>
</feature>
<keyword evidence="5" id="KW-1185">Reference proteome</keyword>
<dbReference type="PANTHER" id="PTHR24006">
    <property type="entry name" value="UBIQUITIN CARBOXYL-TERMINAL HYDROLASE"/>
    <property type="match status" value="1"/>
</dbReference>
<evidence type="ECO:0000313" key="4">
    <source>
        <dbReference type="EMBL" id="GAW01216.1"/>
    </source>
</evidence>
<feature type="compositionally biased region" description="Polar residues" evidence="1">
    <location>
        <begin position="460"/>
        <end position="470"/>
    </location>
</feature>
<accession>A0A1Q3E221</accession>
<sequence length="1026" mass="116388">MVRRTRQASPSSKGLQAGQVLRRDVLNAWGWVGSEITDSSSITRDHLLATCGFSRRSNHPFCRNQHKSKSRSAQSSNPASPQAVNDIIPEDVIIISDGEDEGHKCSKKACKGNPNCLNYLGQEKWESEESTIENFLPLAKLGENPLLLSRDPDLPVGLKNLGATCYANASLQFLFRQSHLLAGVYNCQIPESKIMDSPIFHLQVTFAALQESIQSVFNPSKLVESLQLRTAEQQDAQEFSKLFMTHLDAEFKKQPDQSLQTLVNSQNNSKLEDCIGALLEPETLTGDNKYFCVQCDGLQNATRYTRLQRLPPVLHISLLRFVYDLKTMERKKSKSSIVFPKVLNLTPFVSSVTGSNTTPSSGNVYELRGILLHKGPSAYHGHYEAQVFDTRANAWFLFNDEEVTRIKDQLGDKRSTKKERNKDDEQDEEKPTGSKRKKNANGPRKRQRVDDSEDEAAASPHSSQNGSPSDIHSKDAYQLIYALRQSDSSINPEVTAPPRAMNVVNELNASHDRECEKYTERAQVLNICNGWSVASDDDDCVIVSRRALQEWLSVHSVAGLFPNEENPDSALSPIQIDIGDILCKHDLLDHRHADKMKRISREAYTKIMKDTNCVFEPTLSLDDICSVCVNDAFKERMYQIEHPLLVAQFNEKVNFGNERSGYWISKAWLRDWVLQKPKMHVASANDPPPDSPDFSDDVRCEHGGLSHRTTARRRISIEACRILISLFPEWKPSPVDDEPCSVCQVLASERKANNFEYRKQAEIEKAKLRHMLEYASDKDLFLENVSCALIPLDFLRSWRRWINKPLEVTRPNNLDNSVFLCEHKMLNLDFPDIESTAAIIKRTEWDQLETFYNACPLIALSPSEEIELRFNLPVCSDCRHERLLVWEVAEITVRLHGKRSSKDSGESLHMRKTYGTNSARQSKRLRQRREYGEKRSIPITKLMSVKDVKILLHEEFGIPTIFQRLILHGQELLDNEATVESLHVLVSDTLELYEESESLEISDSYDDVVSKQEGQGFGGTLLGVLD</sequence>
<name>A0A1Q3E221_LENED</name>
<feature type="region of interest" description="Disordered" evidence="1">
    <location>
        <begin position="62"/>
        <end position="83"/>
    </location>
</feature>
<dbReference type="InterPro" id="IPR028889">
    <property type="entry name" value="USP"/>
</dbReference>
<dbReference type="InterPro" id="IPR019954">
    <property type="entry name" value="Ubiquitin_CS"/>
</dbReference>
<dbReference type="PROSITE" id="PS50053">
    <property type="entry name" value="UBIQUITIN_2"/>
    <property type="match status" value="1"/>
</dbReference>
<dbReference type="SUPFAM" id="SSF54236">
    <property type="entry name" value="Ubiquitin-like"/>
    <property type="match status" value="1"/>
</dbReference>
<protein>
    <submittedName>
        <fullName evidence="4">Cysteine proteinase</fullName>
    </submittedName>
</protein>
<dbReference type="STRING" id="5353.A0A1Q3E221"/>
<dbReference type="GO" id="GO:0005829">
    <property type="term" value="C:cytosol"/>
    <property type="evidence" value="ECO:0007669"/>
    <property type="project" value="TreeGrafter"/>
</dbReference>
<dbReference type="InterPro" id="IPR001394">
    <property type="entry name" value="Peptidase_C19_UCH"/>
</dbReference>
<dbReference type="EMBL" id="BDGU01000053">
    <property type="protein sequence ID" value="GAW01216.1"/>
    <property type="molecule type" value="Genomic_DNA"/>
</dbReference>
<gene>
    <name evidence="4" type="ORF">LENED_002797</name>
</gene>
<dbReference type="PROSITE" id="PS00299">
    <property type="entry name" value="UBIQUITIN_1"/>
    <property type="match status" value="1"/>
</dbReference>
<evidence type="ECO:0000259" key="3">
    <source>
        <dbReference type="PROSITE" id="PS50235"/>
    </source>
</evidence>
<evidence type="ECO:0000259" key="2">
    <source>
        <dbReference type="PROSITE" id="PS50053"/>
    </source>
</evidence>
<dbReference type="Pfam" id="PF00240">
    <property type="entry name" value="ubiquitin"/>
    <property type="match status" value="1"/>
</dbReference>
<dbReference type="InterPro" id="IPR050164">
    <property type="entry name" value="Peptidase_C19"/>
</dbReference>
<dbReference type="Gene3D" id="3.90.70.10">
    <property type="entry name" value="Cysteine proteinases"/>
    <property type="match status" value="2"/>
</dbReference>
<dbReference type="PROSITE" id="PS00973">
    <property type="entry name" value="USP_2"/>
    <property type="match status" value="1"/>
</dbReference>
<comment type="caution">
    <text evidence="4">The sequence shown here is derived from an EMBL/GenBank/DDBJ whole genome shotgun (WGS) entry which is preliminary data.</text>
</comment>
<dbReference type="PROSITE" id="PS50235">
    <property type="entry name" value="USP_3"/>
    <property type="match status" value="1"/>
</dbReference>